<feature type="compositionally biased region" description="Polar residues" evidence="3">
    <location>
        <begin position="99"/>
        <end position="109"/>
    </location>
</feature>
<organism evidence="6 7">
    <name type="scientific">Lentinula lateritia</name>
    <dbReference type="NCBI Taxonomy" id="40482"/>
    <lineage>
        <taxon>Eukaryota</taxon>
        <taxon>Fungi</taxon>
        <taxon>Dikarya</taxon>
        <taxon>Basidiomycota</taxon>
        <taxon>Agaricomycotina</taxon>
        <taxon>Agaricomycetes</taxon>
        <taxon>Agaricomycetidae</taxon>
        <taxon>Agaricales</taxon>
        <taxon>Marasmiineae</taxon>
        <taxon>Omphalotaceae</taxon>
        <taxon>Lentinula</taxon>
    </lineage>
</organism>
<evidence type="ECO:0000256" key="1">
    <source>
        <dbReference type="ARBA" id="ARBA00022443"/>
    </source>
</evidence>
<feature type="domain" description="SH3" evidence="5">
    <location>
        <begin position="275"/>
        <end position="338"/>
    </location>
</feature>
<feature type="region of interest" description="Disordered" evidence="3">
    <location>
        <begin position="145"/>
        <end position="184"/>
    </location>
</feature>
<dbReference type="InterPro" id="IPR035521">
    <property type="entry name" value="Fus1_SH3"/>
</dbReference>
<evidence type="ECO:0000256" key="4">
    <source>
        <dbReference type="SAM" id="Phobius"/>
    </source>
</evidence>
<dbReference type="CDD" id="cd11854">
    <property type="entry name" value="SH3_Fus1p"/>
    <property type="match status" value="1"/>
</dbReference>
<sequence length="355" mass="39331">MSPGHLGRRASAFREIKRAPQATVTDTDSVSVTTPTATDTTNAYAQQIVGSIPHSTIVLAVVLSVFAAIIIGVCGWKYRARRRTRNHTETSEDALYRPASNNSFASEKQSSLEKPKQAFIPIPHKGEAAWTPQVRTYLGVPLKNGELPKHVQTAREAQKRRNEPSPPPSYQEKVDPFHSYPIKAPQGPVQKQLNVVTNGQYPTSHFSNPTPLPLLTTVTEEHTDPLPSPARTASFPLQHKHSRSRSVSSKHLSGETVTKITPAQARRSRGGSISEKIRLMYVINTFHPSLDDELPVRIGDCVRLIEEYHDGWCLVQHVSNADSPRGVVPRFCLVDRQSAPARSRKRSLTQSIVKV</sequence>
<accession>A0ABQ8VB03</accession>
<protein>
    <recommendedName>
        <fullName evidence="5">SH3 domain-containing protein</fullName>
    </recommendedName>
</protein>
<dbReference type="SUPFAM" id="SSF50044">
    <property type="entry name" value="SH3-domain"/>
    <property type="match status" value="1"/>
</dbReference>
<dbReference type="PROSITE" id="PS50002">
    <property type="entry name" value="SH3"/>
    <property type="match status" value="1"/>
</dbReference>
<keyword evidence="4" id="KW-0812">Transmembrane</keyword>
<keyword evidence="4" id="KW-0472">Membrane</keyword>
<evidence type="ECO:0000313" key="7">
    <source>
        <dbReference type="Proteomes" id="UP001150217"/>
    </source>
</evidence>
<evidence type="ECO:0000259" key="5">
    <source>
        <dbReference type="PROSITE" id="PS50002"/>
    </source>
</evidence>
<feature type="transmembrane region" description="Helical" evidence="4">
    <location>
        <begin position="57"/>
        <end position="76"/>
    </location>
</feature>
<name>A0ABQ8VB03_9AGAR</name>
<evidence type="ECO:0000256" key="3">
    <source>
        <dbReference type="SAM" id="MobiDB-lite"/>
    </source>
</evidence>
<evidence type="ECO:0000256" key="2">
    <source>
        <dbReference type="PROSITE-ProRule" id="PRU00192"/>
    </source>
</evidence>
<feature type="region of interest" description="Disordered" evidence="3">
    <location>
        <begin position="220"/>
        <end position="271"/>
    </location>
</feature>
<evidence type="ECO:0000313" key="6">
    <source>
        <dbReference type="EMBL" id="KAJ4484005.1"/>
    </source>
</evidence>
<keyword evidence="1 2" id="KW-0728">SH3 domain</keyword>
<proteinExistence type="predicted"/>
<keyword evidence="7" id="KW-1185">Reference proteome</keyword>
<comment type="caution">
    <text evidence="6">The sequence shown here is derived from an EMBL/GenBank/DDBJ whole genome shotgun (WGS) entry which is preliminary data.</text>
</comment>
<keyword evidence="4" id="KW-1133">Transmembrane helix</keyword>
<dbReference type="InterPro" id="IPR001452">
    <property type="entry name" value="SH3_domain"/>
</dbReference>
<reference evidence="6" key="1">
    <citation type="submission" date="2022-08" db="EMBL/GenBank/DDBJ databases">
        <title>A Global Phylogenomic Analysis of the Shiitake Genus Lentinula.</title>
        <authorList>
            <consortium name="DOE Joint Genome Institute"/>
            <person name="Sierra-Patev S."/>
            <person name="Min B."/>
            <person name="Naranjo-Ortiz M."/>
            <person name="Looney B."/>
            <person name="Konkel Z."/>
            <person name="Slot J.C."/>
            <person name="Sakamoto Y."/>
            <person name="Steenwyk J.L."/>
            <person name="Rokas A."/>
            <person name="Carro J."/>
            <person name="Camarero S."/>
            <person name="Ferreira P."/>
            <person name="Molpeceres G."/>
            <person name="Ruiz-Duenas F.J."/>
            <person name="Serrano A."/>
            <person name="Henrissat B."/>
            <person name="Drula E."/>
            <person name="Hughes K.W."/>
            <person name="Mata J.L."/>
            <person name="Ishikawa N.K."/>
            <person name="Vargas-Isla R."/>
            <person name="Ushijima S."/>
            <person name="Smith C.A."/>
            <person name="Ahrendt S."/>
            <person name="Andreopoulos W."/>
            <person name="He G."/>
            <person name="Labutti K."/>
            <person name="Lipzen A."/>
            <person name="Ng V."/>
            <person name="Riley R."/>
            <person name="Sandor L."/>
            <person name="Barry K."/>
            <person name="Martinez A.T."/>
            <person name="Xiao Y."/>
            <person name="Gibbons J.G."/>
            <person name="Terashima K."/>
            <person name="Grigoriev I.V."/>
            <person name="Hibbett D.S."/>
        </authorList>
    </citation>
    <scope>NUCLEOTIDE SEQUENCE</scope>
    <source>
        <strain evidence="6">RHP3577 ss4</strain>
    </source>
</reference>
<dbReference type="EMBL" id="JANVFT010000055">
    <property type="protein sequence ID" value="KAJ4484005.1"/>
    <property type="molecule type" value="Genomic_DNA"/>
</dbReference>
<dbReference type="InterPro" id="IPR036028">
    <property type="entry name" value="SH3-like_dom_sf"/>
</dbReference>
<gene>
    <name evidence="6" type="ORF">C8R41DRAFT_921815</name>
</gene>
<dbReference type="Pfam" id="PF14604">
    <property type="entry name" value="SH3_9"/>
    <property type="match status" value="1"/>
</dbReference>
<feature type="region of interest" description="Disordered" evidence="3">
    <location>
        <begin position="83"/>
        <end position="114"/>
    </location>
</feature>
<dbReference type="Gene3D" id="2.30.30.40">
    <property type="entry name" value="SH3 Domains"/>
    <property type="match status" value="1"/>
</dbReference>
<dbReference type="Proteomes" id="UP001150217">
    <property type="component" value="Unassembled WGS sequence"/>
</dbReference>